<keyword evidence="2" id="KW-1185">Reference proteome</keyword>
<dbReference type="RefSeq" id="WP_192768295.1">
    <property type="nucleotide sequence ID" value="NZ_JADBEB010000001.1"/>
</dbReference>
<dbReference type="AlphaFoldDB" id="A0A927M8S5"/>
<accession>A0A927M8S5</accession>
<dbReference type="EMBL" id="JADBEB010000001">
    <property type="protein sequence ID" value="MBE1488691.1"/>
    <property type="molecule type" value="Genomic_DNA"/>
</dbReference>
<reference evidence="1" key="1">
    <citation type="submission" date="2020-10" db="EMBL/GenBank/DDBJ databases">
        <title>Sequencing the genomes of 1000 actinobacteria strains.</title>
        <authorList>
            <person name="Klenk H.-P."/>
        </authorList>
    </citation>
    <scope>NUCLEOTIDE SEQUENCE</scope>
    <source>
        <strain evidence="1">DSM 46832</strain>
    </source>
</reference>
<gene>
    <name evidence="1" type="ORF">H4W31_004329</name>
</gene>
<comment type="caution">
    <text evidence="1">The sequence shown here is derived from an EMBL/GenBank/DDBJ whole genome shotgun (WGS) entry which is preliminary data.</text>
</comment>
<evidence type="ECO:0000313" key="1">
    <source>
        <dbReference type="EMBL" id="MBE1488691.1"/>
    </source>
</evidence>
<evidence type="ECO:0000313" key="2">
    <source>
        <dbReference type="Proteomes" id="UP000649753"/>
    </source>
</evidence>
<name>A0A927M8S5_9ACTN</name>
<organism evidence="1 2">
    <name type="scientific">Plantactinospora soyae</name>
    <dbReference type="NCBI Taxonomy" id="1544732"/>
    <lineage>
        <taxon>Bacteria</taxon>
        <taxon>Bacillati</taxon>
        <taxon>Actinomycetota</taxon>
        <taxon>Actinomycetes</taxon>
        <taxon>Micromonosporales</taxon>
        <taxon>Micromonosporaceae</taxon>
        <taxon>Plantactinospora</taxon>
    </lineage>
</organism>
<evidence type="ECO:0008006" key="3">
    <source>
        <dbReference type="Google" id="ProtNLM"/>
    </source>
</evidence>
<proteinExistence type="predicted"/>
<sequence>MGAAYDHSLAEAAAERGDWATAIAMVSEFSESYSSDHNRHSLHLWHMDLLVKAGLLAELAELARTDTPARRRLDRFLFEDGRDGELRQRAEHGDKLALYYLVRLLRGRGEQTAARQAVADINPADTYAVELANQDPG</sequence>
<dbReference type="Proteomes" id="UP000649753">
    <property type="component" value="Unassembled WGS sequence"/>
</dbReference>
<protein>
    <recommendedName>
        <fullName evidence="3">Tetratricopeptide repeat protein</fullName>
    </recommendedName>
</protein>